<name>A0ABR7QEL1_9FLAO</name>
<dbReference type="SUPFAM" id="SSF46955">
    <property type="entry name" value="Putative DNA-binding domain"/>
    <property type="match status" value="1"/>
</dbReference>
<sequence length="151" mass="17100">MEYLHDIQKPSKKEQLAAMESYNALAARLAELHSENPEIEIEETSEKIKIPLKALKLLAKILQATSQGKPISVVPIATEMTTQAAAELLGCSRPHIVKLLESGEIPFTKVGRHRRVKYEDIARYKKAKKEEQEQLLIQMMKSDEELGLYDS</sequence>
<feature type="domain" description="Helix-turn-helix" evidence="1">
    <location>
        <begin position="80"/>
        <end position="127"/>
    </location>
</feature>
<protein>
    <submittedName>
        <fullName evidence="2">Helix-turn-helix domain-containing protein</fullName>
    </submittedName>
</protein>
<keyword evidence="3" id="KW-1185">Reference proteome</keyword>
<dbReference type="InterPro" id="IPR009061">
    <property type="entry name" value="DNA-bd_dom_put_sf"/>
</dbReference>
<dbReference type="InterPro" id="IPR010093">
    <property type="entry name" value="SinI_DNA-bd"/>
</dbReference>
<reference evidence="2 3" key="1">
    <citation type="submission" date="2020-07" db="EMBL/GenBank/DDBJ databases">
        <title>Description of Kordia aestuariivivens sp. nov., isolated from a tidal flat.</title>
        <authorList>
            <person name="Park S."/>
            <person name="Yoon J.-H."/>
        </authorList>
    </citation>
    <scope>NUCLEOTIDE SEQUENCE [LARGE SCALE GENOMIC DNA]</scope>
    <source>
        <strain evidence="2 3">YSTF-M3</strain>
    </source>
</reference>
<accession>A0ABR7QEL1</accession>
<proteinExistence type="predicted"/>
<dbReference type="RefSeq" id="WP_187564041.1">
    <property type="nucleotide sequence ID" value="NZ_JACGWS010000015.1"/>
</dbReference>
<organism evidence="2 3">
    <name type="scientific">Kordia aestuariivivens</name>
    <dbReference type="NCBI Taxonomy" id="2759037"/>
    <lineage>
        <taxon>Bacteria</taxon>
        <taxon>Pseudomonadati</taxon>
        <taxon>Bacteroidota</taxon>
        <taxon>Flavobacteriia</taxon>
        <taxon>Flavobacteriales</taxon>
        <taxon>Flavobacteriaceae</taxon>
        <taxon>Kordia</taxon>
    </lineage>
</organism>
<comment type="caution">
    <text evidence="2">The sequence shown here is derived from an EMBL/GenBank/DDBJ whole genome shotgun (WGS) entry which is preliminary data.</text>
</comment>
<dbReference type="Pfam" id="PF12728">
    <property type="entry name" value="HTH_17"/>
    <property type="match status" value="1"/>
</dbReference>
<evidence type="ECO:0000259" key="1">
    <source>
        <dbReference type="Pfam" id="PF12728"/>
    </source>
</evidence>
<dbReference type="NCBIfam" id="TIGR01764">
    <property type="entry name" value="excise"/>
    <property type="match status" value="1"/>
</dbReference>
<evidence type="ECO:0000313" key="3">
    <source>
        <dbReference type="Proteomes" id="UP000619238"/>
    </source>
</evidence>
<gene>
    <name evidence="2" type="ORF">H2O64_20180</name>
</gene>
<dbReference type="EMBL" id="JACGWS010000015">
    <property type="protein sequence ID" value="MBC8757001.1"/>
    <property type="molecule type" value="Genomic_DNA"/>
</dbReference>
<dbReference type="Proteomes" id="UP000619238">
    <property type="component" value="Unassembled WGS sequence"/>
</dbReference>
<evidence type="ECO:0000313" key="2">
    <source>
        <dbReference type="EMBL" id="MBC8757001.1"/>
    </source>
</evidence>
<dbReference type="InterPro" id="IPR041657">
    <property type="entry name" value="HTH_17"/>
</dbReference>